<dbReference type="Proteomes" id="UP000183015">
    <property type="component" value="Unassembled WGS sequence"/>
</dbReference>
<accession>A0A1H7QLB8</accession>
<dbReference type="AlphaFoldDB" id="A0A1H7QLB8"/>
<protein>
    <submittedName>
        <fullName evidence="1">Uncharacterized protein</fullName>
    </submittedName>
</protein>
<dbReference type="eggNOG" id="ENOG5031N8V">
    <property type="taxonomic scope" value="Bacteria"/>
</dbReference>
<proteinExistence type="predicted"/>
<reference evidence="2" key="1">
    <citation type="submission" date="2016-10" db="EMBL/GenBank/DDBJ databases">
        <authorList>
            <person name="Varghese N."/>
        </authorList>
    </citation>
    <scope>NUCLEOTIDE SEQUENCE [LARGE SCALE GENOMIC DNA]</scope>
    <source>
        <strain evidence="2">DSM 45096 / BCRC 16803 / CGMCC 4.1857 / CIP 109030 / JCM 12277 / KCTC 19219 / NBRC 100920 / 33214</strain>
    </source>
</reference>
<name>A0A1H7QLB8_STRJI</name>
<gene>
    <name evidence="1" type="ORF">SAMN05414137_10990</name>
</gene>
<evidence type="ECO:0000313" key="1">
    <source>
        <dbReference type="EMBL" id="SEL48703.1"/>
    </source>
</evidence>
<sequence length="136" mass="14088">MTVLEHESVQGIDGGVDLGDGWALRLGQGSRGRVALEVYAGETLLDVMVEGALTAELLRGARRAAPPGGAVLAWGLLPSDGPTPLVRFGRGTAQPVLARIVAGRFWVALGDASADRVAAAARAGAPWQELRVSPVR</sequence>
<dbReference type="OrthoDB" id="3852935at2"/>
<keyword evidence="2" id="KW-1185">Reference proteome</keyword>
<dbReference type="EMBL" id="FOAZ01000009">
    <property type="protein sequence ID" value="SEL48703.1"/>
    <property type="molecule type" value="Genomic_DNA"/>
</dbReference>
<dbReference type="STRING" id="235985.SAMN05414137_10990"/>
<organism evidence="1 2">
    <name type="scientific">Streptacidiphilus jiangxiensis</name>
    <dbReference type="NCBI Taxonomy" id="235985"/>
    <lineage>
        <taxon>Bacteria</taxon>
        <taxon>Bacillati</taxon>
        <taxon>Actinomycetota</taxon>
        <taxon>Actinomycetes</taxon>
        <taxon>Kitasatosporales</taxon>
        <taxon>Streptomycetaceae</taxon>
        <taxon>Streptacidiphilus</taxon>
    </lineage>
</organism>
<dbReference type="RefSeq" id="WP_042457110.1">
    <property type="nucleotide sequence ID" value="NZ_BBPN01000045.1"/>
</dbReference>
<evidence type="ECO:0000313" key="2">
    <source>
        <dbReference type="Proteomes" id="UP000183015"/>
    </source>
</evidence>